<dbReference type="PROSITE" id="PS50012">
    <property type="entry name" value="RCC1_3"/>
    <property type="match status" value="2"/>
</dbReference>
<feature type="region of interest" description="Disordered" evidence="2">
    <location>
        <begin position="1633"/>
        <end position="1743"/>
    </location>
</feature>
<dbReference type="GO" id="GO:0043130">
    <property type="term" value="F:ubiquitin binding"/>
    <property type="evidence" value="ECO:0007669"/>
    <property type="project" value="TreeGrafter"/>
</dbReference>
<feature type="transmembrane region" description="Helical" evidence="3">
    <location>
        <begin position="2008"/>
        <end position="2029"/>
    </location>
</feature>
<feature type="compositionally biased region" description="Low complexity" evidence="2">
    <location>
        <begin position="1642"/>
        <end position="1662"/>
    </location>
</feature>
<evidence type="ECO:0000256" key="1">
    <source>
        <dbReference type="PROSITE-ProRule" id="PRU00235"/>
    </source>
</evidence>
<dbReference type="InterPro" id="IPR051246">
    <property type="entry name" value="WDR48"/>
</dbReference>
<feature type="transmembrane region" description="Helical" evidence="3">
    <location>
        <begin position="2049"/>
        <end position="2075"/>
    </location>
</feature>
<dbReference type="InterPro" id="IPR006626">
    <property type="entry name" value="PbH1"/>
</dbReference>
<feature type="region of interest" description="Disordered" evidence="2">
    <location>
        <begin position="918"/>
        <end position="951"/>
    </location>
</feature>
<dbReference type="GO" id="GO:0000724">
    <property type="term" value="P:double-strand break repair via homologous recombination"/>
    <property type="evidence" value="ECO:0007669"/>
    <property type="project" value="TreeGrafter"/>
</dbReference>
<name>A0A835YA04_9CHLO</name>
<feature type="repeat" description="RCC1" evidence="1">
    <location>
        <begin position="141"/>
        <end position="200"/>
    </location>
</feature>
<gene>
    <name evidence="4" type="ORF">HYH03_004429</name>
</gene>
<feature type="transmembrane region" description="Helical" evidence="3">
    <location>
        <begin position="1838"/>
        <end position="1862"/>
    </location>
</feature>
<feature type="transmembrane region" description="Helical" evidence="3">
    <location>
        <begin position="1952"/>
        <end position="1973"/>
    </location>
</feature>
<evidence type="ECO:0000313" key="5">
    <source>
        <dbReference type="Proteomes" id="UP000612055"/>
    </source>
</evidence>
<feature type="transmembrane region" description="Helical" evidence="3">
    <location>
        <begin position="1901"/>
        <end position="1926"/>
    </location>
</feature>
<feature type="compositionally biased region" description="Low complexity" evidence="2">
    <location>
        <begin position="2206"/>
        <end position="2229"/>
    </location>
</feature>
<dbReference type="InterPro" id="IPR009091">
    <property type="entry name" value="RCC1/BLIP-II"/>
</dbReference>
<protein>
    <recommendedName>
        <fullName evidence="6">TRP C-terminal domain-containing protein</fullName>
    </recommendedName>
</protein>
<keyword evidence="3" id="KW-0812">Transmembrane</keyword>
<dbReference type="Gene3D" id="2.130.10.30">
    <property type="entry name" value="Regulator of chromosome condensation 1/beta-lactamase-inhibitor protein II"/>
    <property type="match status" value="2"/>
</dbReference>
<feature type="transmembrane region" description="Helical" evidence="3">
    <location>
        <begin position="1515"/>
        <end position="1532"/>
    </location>
</feature>
<feature type="transmembrane region" description="Helical" evidence="3">
    <location>
        <begin position="1473"/>
        <end position="1494"/>
    </location>
</feature>
<feature type="transmembrane region" description="Helical" evidence="3">
    <location>
        <begin position="1579"/>
        <end position="1599"/>
    </location>
</feature>
<dbReference type="OrthoDB" id="538768at2759"/>
<dbReference type="InterPro" id="IPR000408">
    <property type="entry name" value="Reg_chr_condens"/>
</dbReference>
<dbReference type="Proteomes" id="UP000612055">
    <property type="component" value="Unassembled WGS sequence"/>
</dbReference>
<feature type="region of interest" description="Disordered" evidence="2">
    <location>
        <begin position="2102"/>
        <end position="2153"/>
    </location>
</feature>
<dbReference type="EMBL" id="JAEHOE010000013">
    <property type="protein sequence ID" value="KAG2497692.1"/>
    <property type="molecule type" value="Genomic_DNA"/>
</dbReference>
<reference evidence="4" key="1">
    <citation type="journal article" date="2020" name="bioRxiv">
        <title>Comparative genomics of Chlamydomonas.</title>
        <authorList>
            <person name="Craig R.J."/>
            <person name="Hasan A.R."/>
            <person name="Ness R.W."/>
            <person name="Keightley P.D."/>
        </authorList>
    </citation>
    <scope>NUCLEOTIDE SEQUENCE</scope>
    <source>
        <strain evidence="4">CCAP 11/70</strain>
    </source>
</reference>
<sequence>MASVGRHHACFIPSEGGLQCLGDKHGDDYGQAGGSGLGNEQPAALDTPQPIDLGPGGLYASYVAAGQNTTCVILQPTGLVKCWGRNFAGMLGIAGRESQQLQRVYRRTLIDVPAMELGPGLMPAQVCVGAFHTCVLLQPGGKVKCYGLNEYGQLGQGDGFNHGDNPSELGAGLPPVDLGLGLRASGIACGANHTCAVLQPGGIVKCFGDNRWGQLGVGDTVSRGTLKEHMGSALPAVSLGGDPVATIAAGDRHTCALLESGDGGSTISGNSASNGGVVWATSLRNATIDSSAVTGNLALGEGGVLYVKGNVTTGLWLLQANLSDNAASAGAGGAVWVGGTLQSLILGAGTRVTGNNATTDGGAVRAGATESLQVLDGTVISANAAGSSGGALWSGALRNATIINSTLSGNWAGADGGALWARLLPRTAGQAASTWRIVSASFTGNGAGGSGGAIWVSPATLPAGVSRALGSAPTPDISIQGSTFRDNYAASGNGGGLSVSCSSSSSKPSAAATTAEAAVRVYGSRLENNTCGGMGGALAASCAAVRIVASKLAGNLAFGAGGAVYTSLVEDQPFISGISGNGGANPAVLLPGLLCVGAGGGGSSGLLVAPASPDQLMQACGAASSAGTSAVAPSFEMCGCCLEGNTASESGGATHIEQILTASSGGRQLSAAAAAASSTTAVFRLSTFASNAVVGATAAAGGGGGAIHAKGSGLVVVVNSSTLANNTVLGSSNADPSVCGGGVKVEGTSITTGSSSGISLQLSGTMLAENSAFTGGALCAVKAFDVEVFGSSIIGNSAGSAGGGLLLSACQRVALLSGTVLINNTAASGGGTYVNATAQTPTQLLVSSTSFAGNTATLGPAGRLSGGLVSRAGYGGALFLSDHVAALLEEATFGPGNSATAGGSGLASLQRMAKCAAAPHPAGADGGVPGTPPPLLGSAAAPPPNSDGDDDALAALDGAAASGCFPLVLFDTLRLDPSAANRTADNNFNVTAGGGGGNSTAAAAATATQWAERLLWLEDTRAESLIVGCSRTMAASDMLRGIVQQQPASDSAARNTNTTLPPSAVTRLLDALSTCLAPEEPALSTGVPLVGSSSSSAASSYSSLQQMSAFARLVALEPSRLRVTLPDEANREVTASQGLRIKPSKPQRLAVELVDEAGQVVTEHPPLSMSLSFNSELAEAIPTPLVALMQNGRAVWTAVEVTGWVGSGYSLTLTAAPTASAAAAASSGTPAAAQGYNVSCPVTILPCDLGDELLPGPENREAHTGCQACRQRQYSLWVDPRSPTEPAASSFANEPLRKTVLDSVGSCAICPNNAYCAGGFTLAPDPGYWVSALGGVQVHRCFTPAACVAVPKGLPGNVMSRVTKLAQVAGEDANTALLACQQTPGNDTLQAALAASGAGGEGSSSGAVSPLEVAERCAAWGSAALLPSGGNLSYLDLQCADGYGGRLCATCTGRRFLSTDFTCGECQSVGQSVILGLLALLATVAVIAGTVWATMREDHTKAEKVVALSDMLKPLITHINYLIIVANLSLRWPRLIGRFQATLGALTSAGMRVAFSPACLFSGEVDSAHKAKAALLGDLVSPLVAVGVVMGLWTLRYYYFSERLLRRQRGRLAGSTRRNMDFTTLFARTYTGDSGGGGGGRVTTTDLTGQTSGAGAAAAVTKGGEEDGGDSTSEVTMGLYSTASAPTSPSPDPGAASGQLPRSPPLTPGAASAALTVTPTGKAYASPRDCSPGLSSDPSSSVVTGTTCLAGTPSGAVSVGGGSSTTAGGGAGVSVVTGRSSGGGGVGTRSVSRISQLLRPSIGGNLSSIASHLRSKARAAPTSTIVHMDHALSLPWQLLLVLLVSSFILYPSLVSVSLSLFACRTLDAPPQGGSAASAAWPYGYWLLDMNQPCYSGVHASLYLPLGIACVVVFCVGPPALLLGILVHHRKSLGQVHTKMLYGSLYRRYKERFFYWEVVMQLEALALVAVNVFARALEEYQQALLLLLCVMLLIASLNMGAGPLWAHRLAAMEFASLMVLCLTITMGLYFTDGGLSGTGNGAAAEDAVAIIIIILNTALIMAFVWVILHATAPLVLPHLRRHTARLHTAVGRTPLGARLCPGSGGDAAAVDEDDDAGDGKQRNAVTGSGSGGGGKQQQAGSSGAGGAVGSTSRPSLMQGLMRKVGGRWPVGDDSSHQQQRSAFASPLCFRGLAGGGRESGGGGGQRVAGSGASAGGAALPGAASLPGAPSTRGLLGGMPGSDAAHEAC</sequence>
<comment type="caution">
    <text evidence="4">The sequence shown here is derived from an EMBL/GenBank/DDBJ whole genome shotgun (WGS) entry which is preliminary data.</text>
</comment>
<evidence type="ECO:0000256" key="2">
    <source>
        <dbReference type="SAM" id="MobiDB-lite"/>
    </source>
</evidence>
<feature type="transmembrane region" description="Helical" evidence="3">
    <location>
        <begin position="1979"/>
        <end position="1996"/>
    </location>
</feature>
<proteinExistence type="predicted"/>
<feature type="repeat" description="RCC1" evidence="1">
    <location>
        <begin position="202"/>
        <end position="260"/>
    </location>
</feature>
<evidence type="ECO:0008006" key="6">
    <source>
        <dbReference type="Google" id="ProtNLM"/>
    </source>
</evidence>
<keyword evidence="3" id="KW-1133">Transmembrane helix</keyword>
<evidence type="ECO:0000313" key="4">
    <source>
        <dbReference type="EMBL" id="KAG2497692.1"/>
    </source>
</evidence>
<feature type="compositionally biased region" description="Low complexity" evidence="2">
    <location>
        <begin position="1681"/>
        <end position="1698"/>
    </location>
</feature>
<dbReference type="PANTHER" id="PTHR19862">
    <property type="entry name" value="WD REPEAT-CONTAINING PROTEIN 48"/>
    <property type="match status" value="1"/>
</dbReference>
<dbReference type="SMART" id="SM00710">
    <property type="entry name" value="PbH1"/>
    <property type="match status" value="7"/>
</dbReference>
<keyword evidence="5" id="KW-1185">Reference proteome</keyword>
<dbReference type="Pfam" id="PF13540">
    <property type="entry name" value="RCC1_2"/>
    <property type="match status" value="1"/>
</dbReference>
<feature type="compositionally biased region" description="Low complexity" evidence="2">
    <location>
        <begin position="1729"/>
        <end position="1743"/>
    </location>
</feature>
<dbReference type="SUPFAM" id="SSF51126">
    <property type="entry name" value="Pectin lyase-like"/>
    <property type="match status" value="2"/>
</dbReference>
<keyword evidence="3" id="KW-0472">Membrane</keyword>
<evidence type="ECO:0000256" key="3">
    <source>
        <dbReference type="SAM" id="Phobius"/>
    </source>
</evidence>
<feature type="compositionally biased region" description="Pro residues" evidence="2">
    <location>
        <begin position="930"/>
        <end position="945"/>
    </location>
</feature>
<dbReference type="PANTHER" id="PTHR19862:SF14">
    <property type="entry name" value="WD REPEAT-CONTAINING PROTEIN 48"/>
    <property type="match status" value="1"/>
</dbReference>
<accession>A0A835YA04</accession>
<dbReference type="InterPro" id="IPR011050">
    <property type="entry name" value="Pectin_lyase_fold/virulence"/>
</dbReference>
<feature type="region of interest" description="Disordered" evidence="2">
    <location>
        <begin position="2194"/>
        <end position="2247"/>
    </location>
</feature>
<feature type="compositionally biased region" description="Gly residues" evidence="2">
    <location>
        <begin position="2194"/>
        <end position="2205"/>
    </location>
</feature>
<dbReference type="SUPFAM" id="SSF50985">
    <property type="entry name" value="RCC1/BLIP-II"/>
    <property type="match status" value="1"/>
</dbReference>
<organism evidence="4 5">
    <name type="scientific">Edaphochlamys debaryana</name>
    <dbReference type="NCBI Taxonomy" id="47281"/>
    <lineage>
        <taxon>Eukaryota</taxon>
        <taxon>Viridiplantae</taxon>
        <taxon>Chlorophyta</taxon>
        <taxon>core chlorophytes</taxon>
        <taxon>Chlorophyceae</taxon>
        <taxon>CS clade</taxon>
        <taxon>Chlamydomonadales</taxon>
        <taxon>Chlamydomonadales incertae sedis</taxon>
        <taxon>Edaphochlamys</taxon>
    </lineage>
</organism>
<dbReference type="Pfam" id="PF00415">
    <property type="entry name" value="RCC1"/>
    <property type="match status" value="1"/>
</dbReference>